<feature type="non-terminal residue" evidence="2">
    <location>
        <position position="1"/>
    </location>
</feature>
<dbReference type="Pfam" id="PF13649">
    <property type="entry name" value="Methyltransf_25"/>
    <property type="match status" value="1"/>
</dbReference>
<name>A0A267FIN8_9PLAT</name>
<evidence type="ECO:0000259" key="1">
    <source>
        <dbReference type="Pfam" id="PF13649"/>
    </source>
</evidence>
<sequence length="248" mass="27516">VDTALQNKRKRNRSAAFTMSNEATAESIAAAGPDVVVDRIDAFLDDRKLTQEQVADVYNRWSSTYEADLARVPLGYNNPKQLVDAFAKVMPPGQQCRILDVACGTGLVGERLRQLGYQRVDGIDGSEQMLETARRKGIYDGLHCELIGDQPVKCVPPRTYDALLTTGSFCPNHLAPSCLRHLAALVKPGGIVGLAIRKEFLSTDPVLCQLEPEMDKLQAEGVWQPVLREERECYYGDQAGMFYLLRVN</sequence>
<dbReference type="Proteomes" id="UP000215902">
    <property type="component" value="Unassembled WGS sequence"/>
</dbReference>
<organism evidence="2 3">
    <name type="scientific">Macrostomum lignano</name>
    <dbReference type="NCBI Taxonomy" id="282301"/>
    <lineage>
        <taxon>Eukaryota</taxon>
        <taxon>Metazoa</taxon>
        <taxon>Spiralia</taxon>
        <taxon>Lophotrochozoa</taxon>
        <taxon>Platyhelminthes</taxon>
        <taxon>Rhabditophora</taxon>
        <taxon>Macrostomorpha</taxon>
        <taxon>Macrostomida</taxon>
        <taxon>Macrostomidae</taxon>
        <taxon>Macrostomum</taxon>
    </lineage>
</organism>
<dbReference type="SUPFAM" id="SSF53335">
    <property type="entry name" value="S-adenosyl-L-methionine-dependent methyltransferases"/>
    <property type="match status" value="1"/>
</dbReference>
<dbReference type="OrthoDB" id="2019266at2759"/>
<dbReference type="CDD" id="cd02440">
    <property type="entry name" value="AdoMet_MTases"/>
    <property type="match status" value="1"/>
</dbReference>
<accession>A0A267FIN8</accession>
<dbReference type="PANTHER" id="PTHR43591:SF110">
    <property type="entry name" value="RHODANESE DOMAIN-CONTAINING PROTEIN"/>
    <property type="match status" value="1"/>
</dbReference>
<dbReference type="EMBL" id="NIVC01001006">
    <property type="protein sequence ID" value="PAA73573.1"/>
    <property type="molecule type" value="Genomic_DNA"/>
</dbReference>
<dbReference type="InterPro" id="IPR029063">
    <property type="entry name" value="SAM-dependent_MTases_sf"/>
</dbReference>
<feature type="domain" description="Methyltransferase" evidence="1">
    <location>
        <begin position="98"/>
        <end position="190"/>
    </location>
</feature>
<evidence type="ECO:0000313" key="3">
    <source>
        <dbReference type="Proteomes" id="UP000215902"/>
    </source>
</evidence>
<comment type="caution">
    <text evidence="2">The sequence shown here is derived from an EMBL/GenBank/DDBJ whole genome shotgun (WGS) entry which is preliminary data.</text>
</comment>
<evidence type="ECO:0000313" key="2">
    <source>
        <dbReference type="EMBL" id="PAA73573.1"/>
    </source>
</evidence>
<reference evidence="2 3" key="1">
    <citation type="submission" date="2017-06" db="EMBL/GenBank/DDBJ databases">
        <title>A platform for efficient transgenesis in Macrostomum lignano, a flatworm model organism for stem cell research.</title>
        <authorList>
            <person name="Berezikov E."/>
        </authorList>
    </citation>
    <scope>NUCLEOTIDE SEQUENCE [LARGE SCALE GENOMIC DNA]</scope>
    <source>
        <strain evidence="2">DV1</strain>
        <tissue evidence="2">Whole organism</tissue>
    </source>
</reference>
<dbReference type="AlphaFoldDB" id="A0A267FIN8"/>
<protein>
    <recommendedName>
        <fullName evidence="1">Methyltransferase domain-containing protein</fullName>
    </recommendedName>
</protein>
<proteinExistence type="predicted"/>
<dbReference type="STRING" id="282301.A0A267FIN8"/>
<keyword evidence="3" id="KW-1185">Reference proteome</keyword>
<dbReference type="InterPro" id="IPR041698">
    <property type="entry name" value="Methyltransf_25"/>
</dbReference>
<dbReference type="PANTHER" id="PTHR43591">
    <property type="entry name" value="METHYLTRANSFERASE"/>
    <property type="match status" value="1"/>
</dbReference>
<dbReference type="Gene3D" id="3.40.50.150">
    <property type="entry name" value="Vaccinia Virus protein VP39"/>
    <property type="match status" value="1"/>
</dbReference>
<gene>
    <name evidence="2" type="ORF">BOX15_Mlig029050g1</name>
</gene>